<evidence type="ECO:0000256" key="4">
    <source>
        <dbReference type="ARBA" id="ARBA00022801"/>
    </source>
</evidence>
<evidence type="ECO:0000256" key="1">
    <source>
        <dbReference type="ARBA" id="ARBA00001968"/>
    </source>
</evidence>
<dbReference type="PANTHER" id="PTHR43213:SF5">
    <property type="entry name" value="BIFUNCTIONAL DTTP_UTP PYROPHOSPHATASE_METHYLTRANSFERASE PROTEIN-RELATED"/>
    <property type="match status" value="1"/>
</dbReference>
<dbReference type="NCBIfam" id="TIGR00172">
    <property type="entry name" value="maf"/>
    <property type="match status" value="1"/>
</dbReference>
<organism evidence="7 8">
    <name type="scientific">Aneurinibacillus soli</name>
    <dbReference type="NCBI Taxonomy" id="1500254"/>
    <lineage>
        <taxon>Bacteria</taxon>
        <taxon>Bacillati</taxon>
        <taxon>Bacillota</taxon>
        <taxon>Bacilli</taxon>
        <taxon>Bacillales</taxon>
        <taxon>Paenibacillaceae</taxon>
        <taxon>Aneurinibacillus group</taxon>
        <taxon>Aneurinibacillus</taxon>
    </lineage>
</organism>
<comment type="cofactor">
    <cofactor evidence="1 6">
        <name>a divalent metal cation</name>
        <dbReference type="ChEBI" id="CHEBI:60240"/>
    </cofactor>
</comment>
<keyword evidence="8" id="KW-1185">Reference proteome</keyword>
<comment type="similarity">
    <text evidence="6">Belongs to the Maf family. YhdE subfamily.</text>
</comment>
<evidence type="ECO:0000313" key="8">
    <source>
        <dbReference type="Proteomes" id="UP000217696"/>
    </source>
</evidence>
<dbReference type="PIRSF" id="PIRSF006305">
    <property type="entry name" value="Maf"/>
    <property type="match status" value="1"/>
</dbReference>
<feature type="site" description="Important for substrate specificity" evidence="6">
    <location>
        <position position="81"/>
    </location>
</feature>
<sequence length="202" mass="21793">MLAKAKQRSLILASASPRRKELLEGLGLTFTVQPSVANEVVEGGVSPEEFVTILARRKARDVAFSLAEPEEEVALVIGSDTVVVLDGEILGKPVDEFDAFRILSSLQGKTHTVYTGICIVEAATGKEKVGFRATHVTMRPLSSDRIRRYIATGEPMDKAGAYGIQGYGATLVENMDGDYFSVVGLPVSLVSDFLEEFGVQLL</sequence>
<dbReference type="InterPro" id="IPR003697">
    <property type="entry name" value="Maf-like"/>
</dbReference>
<comment type="function">
    <text evidence="6">Nucleoside triphosphate pyrophosphatase that hydrolyzes dTTP and UTP. May have a dual role in cell division arrest and in preventing the incorporation of modified nucleotides into cellular nucleic acids.</text>
</comment>
<feature type="site" description="Important for substrate specificity" evidence="6">
    <location>
        <position position="165"/>
    </location>
</feature>
<gene>
    <name evidence="7" type="primary">maf</name>
    <name evidence="7" type="ORF">CB4_01163</name>
</gene>
<dbReference type="GO" id="GO:0036221">
    <property type="term" value="F:UTP diphosphatase activity"/>
    <property type="evidence" value="ECO:0007669"/>
    <property type="project" value="RHEA"/>
</dbReference>
<dbReference type="InterPro" id="IPR029001">
    <property type="entry name" value="ITPase-like_fam"/>
</dbReference>
<dbReference type="EC" id="3.6.1.9" evidence="6"/>
<keyword evidence="3 6" id="KW-0963">Cytoplasm</keyword>
<protein>
    <recommendedName>
        <fullName evidence="6">dTTP/UTP pyrophosphatase</fullName>
        <shortName evidence="6">dTTPase/UTPase</shortName>
        <ecNumber evidence="6">3.6.1.9</ecNumber>
    </recommendedName>
    <alternativeName>
        <fullName evidence="6">Nucleoside triphosphate pyrophosphatase</fullName>
    </alternativeName>
    <alternativeName>
        <fullName evidence="6">Nucleotide pyrophosphatase</fullName>
        <shortName evidence="6">Nucleotide PPase</shortName>
    </alternativeName>
</protein>
<name>A0A0U5AXM9_9BACL</name>
<dbReference type="Gene3D" id="3.90.950.10">
    <property type="match status" value="1"/>
</dbReference>
<evidence type="ECO:0000256" key="5">
    <source>
        <dbReference type="ARBA" id="ARBA00023080"/>
    </source>
</evidence>
<accession>A0A0U5AXM9</accession>
<dbReference type="KEGG" id="asoc:CB4_01163"/>
<proteinExistence type="inferred from homology"/>
<keyword evidence="5 6" id="KW-0546">Nucleotide metabolism</keyword>
<dbReference type="CDD" id="cd00555">
    <property type="entry name" value="Maf"/>
    <property type="match status" value="1"/>
</dbReference>
<evidence type="ECO:0000256" key="6">
    <source>
        <dbReference type="HAMAP-Rule" id="MF_00528"/>
    </source>
</evidence>
<dbReference type="Proteomes" id="UP000217696">
    <property type="component" value="Chromosome"/>
</dbReference>
<dbReference type="OrthoDB" id="9807767at2"/>
<evidence type="ECO:0000256" key="2">
    <source>
        <dbReference type="ARBA" id="ARBA00004496"/>
    </source>
</evidence>
<comment type="catalytic activity">
    <reaction evidence="6">
        <text>dTTP + H2O = dTMP + diphosphate + H(+)</text>
        <dbReference type="Rhea" id="RHEA:28534"/>
        <dbReference type="ChEBI" id="CHEBI:15377"/>
        <dbReference type="ChEBI" id="CHEBI:15378"/>
        <dbReference type="ChEBI" id="CHEBI:33019"/>
        <dbReference type="ChEBI" id="CHEBI:37568"/>
        <dbReference type="ChEBI" id="CHEBI:63528"/>
        <dbReference type="EC" id="3.6.1.9"/>
    </reaction>
</comment>
<comment type="subcellular location">
    <subcellularLocation>
        <location evidence="2 6">Cytoplasm</location>
    </subcellularLocation>
</comment>
<comment type="caution">
    <text evidence="6">Lacks conserved residue(s) required for the propagation of feature annotation.</text>
</comment>
<feature type="active site" description="Proton acceptor" evidence="6">
    <location>
        <position position="80"/>
    </location>
</feature>
<dbReference type="SUPFAM" id="SSF52972">
    <property type="entry name" value="ITPase-like"/>
    <property type="match status" value="1"/>
</dbReference>
<keyword evidence="4 6" id="KW-0378">Hydrolase</keyword>
<dbReference type="HAMAP" id="MF_00528">
    <property type="entry name" value="Maf"/>
    <property type="match status" value="1"/>
</dbReference>
<dbReference type="GO" id="GO:0036218">
    <property type="term" value="F:dTTP diphosphatase activity"/>
    <property type="evidence" value="ECO:0007669"/>
    <property type="project" value="RHEA"/>
</dbReference>
<dbReference type="PANTHER" id="PTHR43213">
    <property type="entry name" value="BIFUNCTIONAL DTTP/UTP PYROPHOSPHATASE/METHYLTRANSFERASE PROTEIN-RELATED"/>
    <property type="match status" value="1"/>
</dbReference>
<evidence type="ECO:0000313" key="7">
    <source>
        <dbReference type="EMBL" id="BAU26994.1"/>
    </source>
</evidence>
<dbReference type="AlphaFoldDB" id="A0A0U5AXM9"/>
<dbReference type="EMBL" id="AP017312">
    <property type="protein sequence ID" value="BAU26994.1"/>
    <property type="molecule type" value="Genomic_DNA"/>
</dbReference>
<dbReference type="GO" id="GO:0005737">
    <property type="term" value="C:cytoplasm"/>
    <property type="evidence" value="ECO:0007669"/>
    <property type="project" value="UniProtKB-SubCell"/>
</dbReference>
<dbReference type="FunFam" id="3.90.950.10:FF:000005">
    <property type="entry name" value="7-methyl-GTP pyrophosphatase"/>
    <property type="match status" value="1"/>
</dbReference>
<dbReference type="GO" id="GO:0009117">
    <property type="term" value="P:nucleotide metabolic process"/>
    <property type="evidence" value="ECO:0007669"/>
    <property type="project" value="UniProtKB-KW"/>
</dbReference>
<dbReference type="Pfam" id="PF02545">
    <property type="entry name" value="Maf"/>
    <property type="match status" value="1"/>
</dbReference>
<evidence type="ECO:0000256" key="3">
    <source>
        <dbReference type="ARBA" id="ARBA00022490"/>
    </source>
</evidence>
<feature type="site" description="Important for substrate specificity" evidence="6">
    <location>
        <position position="18"/>
    </location>
</feature>
<reference evidence="7 8" key="1">
    <citation type="submission" date="2015-12" db="EMBL/GenBank/DDBJ databases">
        <title>Genome sequence of Aneurinibacillus soli.</title>
        <authorList>
            <person name="Lee J.S."/>
            <person name="Lee K.C."/>
            <person name="Kim K.K."/>
            <person name="Lee B.W."/>
        </authorList>
    </citation>
    <scope>NUCLEOTIDE SEQUENCE [LARGE SCALE GENOMIC DNA]</scope>
    <source>
        <strain evidence="7 8">CB4</strain>
    </source>
</reference>
<comment type="catalytic activity">
    <reaction evidence="6">
        <text>UTP + H2O = UMP + diphosphate + H(+)</text>
        <dbReference type="Rhea" id="RHEA:29395"/>
        <dbReference type="ChEBI" id="CHEBI:15377"/>
        <dbReference type="ChEBI" id="CHEBI:15378"/>
        <dbReference type="ChEBI" id="CHEBI:33019"/>
        <dbReference type="ChEBI" id="CHEBI:46398"/>
        <dbReference type="ChEBI" id="CHEBI:57865"/>
        <dbReference type="EC" id="3.6.1.9"/>
    </reaction>
</comment>